<dbReference type="EMBL" id="JAHRIM010010611">
    <property type="protein sequence ID" value="MEQ2260455.1"/>
    <property type="molecule type" value="Genomic_DNA"/>
</dbReference>
<evidence type="ECO:0000313" key="1">
    <source>
        <dbReference type="EMBL" id="MEQ2260455.1"/>
    </source>
</evidence>
<reference evidence="1 2" key="1">
    <citation type="submission" date="2021-06" db="EMBL/GenBank/DDBJ databases">
        <authorList>
            <person name="Palmer J.M."/>
        </authorList>
    </citation>
    <scope>NUCLEOTIDE SEQUENCE [LARGE SCALE GENOMIC DNA]</scope>
    <source>
        <strain evidence="1 2">XR_2019</strain>
        <tissue evidence="1">Muscle</tissue>
    </source>
</reference>
<sequence length="114" mass="12992">MKATSALRVEAASWCGDDFLQQGHGSWSEFTRRWILLKNNKLDAAKVCWKEVDIPAGRLATIFGHLTLEHRVPGSLSFLLPLMSFIYLLHYPDYTTSQVPELKCTLMFMSSLEN</sequence>
<name>A0ABV0VT91_9TELE</name>
<proteinExistence type="predicted"/>
<keyword evidence="2" id="KW-1185">Reference proteome</keyword>
<comment type="caution">
    <text evidence="1">The sequence shown here is derived from an EMBL/GenBank/DDBJ whole genome shotgun (WGS) entry which is preliminary data.</text>
</comment>
<evidence type="ECO:0000313" key="2">
    <source>
        <dbReference type="Proteomes" id="UP001444071"/>
    </source>
</evidence>
<gene>
    <name evidence="1" type="ORF">XENORESO_017466</name>
</gene>
<accession>A0ABV0VT91</accession>
<dbReference type="Proteomes" id="UP001444071">
    <property type="component" value="Unassembled WGS sequence"/>
</dbReference>
<protein>
    <submittedName>
        <fullName evidence="1">Uncharacterized protein</fullName>
    </submittedName>
</protein>
<organism evidence="1 2">
    <name type="scientific">Xenotaenia resolanae</name>
    <dbReference type="NCBI Taxonomy" id="208358"/>
    <lineage>
        <taxon>Eukaryota</taxon>
        <taxon>Metazoa</taxon>
        <taxon>Chordata</taxon>
        <taxon>Craniata</taxon>
        <taxon>Vertebrata</taxon>
        <taxon>Euteleostomi</taxon>
        <taxon>Actinopterygii</taxon>
        <taxon>Neopterygii</taxon>
        <taxon>Teleostei</taxon>
        <taxon>Neoteleostei</taxon>
        <taxon>Acanthomorphata</taxon>
        <taxon>Ovalentaria</taxon>
        <taxon>Atherinomorphae</taxon>
        <taxon>Cyprinodontiformes</taxon>
        <taxon>Goodeidae</taxon>
        <taxon>Xenotaenia</taxon>
    </lineage>
</organism>